<evidence type="ECO:0000256" key="1">
    <source>
        <dbReference type="ARBA" id="ARBA00022527"/>
    </source>
</evidence>
<dbReference type="CDD" id="cd05117">
    <property type="entry name" value="STKc_CAMK"/>
    <property type="match status" value="1"/>
</dbReference>
<keyword evidence="4 9" id="KW-0418">Kinase</keyword>
<evidence type="ECO:0000256" key="2">
    <source>
        <dbReference type="ARBA" id="ARBA00022679"/>
    </source>
</evidence>
<evidence type="ECO:0000256" key="3">
    <source>
        <dbReference type="ARBA" id="ARBA00022741"/>
    </source>
</evidence>
<evidence type="ECO:0000256" key="7">
    <source>
        <dbReference type="SAM" id="MobiDB-lite"/>
    </source>
</evidence>
<dbReference type="VEuPathDB" id="AmoebaDB:ACA1_089840"/>
<dbReference type="Pfam" id="PF00069">
    <property type="entry name" value="Pkinase"/>
    <property type="match status" value="1"/>
</dbReference>
<dbReference type="InterPro" id="IPR011009">
    <property type="entry name" value="Kinase-like_dom_sf"/>
</dbReference>
<gene>
    <name evidence="9" type="primary">PKC1</name>
</gene>
<keyword evidence="2" id="KW-0808">Transferase</keyword>
<feature type="domain" description="Protein kinase" evidence="8">
    <location>
        <begin position="82"/>
        <end position="337"/>
    </location>
</feature>
<evidence type="ECO:0000313" key="9">
    <source>
        <dbReference type="EMBL" id="AFD36230.1"/>
    </source>
</evidence>
<dbReference type="GO" id="GO:0005524">
    <property type="term" value="F:ATP binding"/>
    <property type="evidence" value="ECO:0007669"/>
    <property type="project" value="UniProtKB-UniRule"/>
</dbReference>
<protein>
    <submittedName>
        <fullName evidence="9">Protein kinase C1</fullName>
    </submittedName>
</protein>
<dbReference type="InterPro" id="IPR017441">
    <property type="entry name" value="Protein_kinase_ATP_BS"/>
</dbReference>
<keyword evidence="9" id="KW-0934">Plastid</keyword>
<geneLocation type="plastid" evidence="9"/>
<keyword evidence="5 6" id="KW-0067">ATP-binding</keyword>
<dbReference type="SMART" id="SM00220">
    <property type="entry name" value="S_TKc"/>
    <property type="match status" value="1"/>
</dbReference>
<dbReference type="SUPFAM" id="SSF56112">
    <property type="entry name" value="Protein kinase-like (PK-like)"/>
    <property type="match status" value="1"/>
</dbReference>
<dbReference type="EMBL" id="JQ253376">
    <property type="protein sequence ID" value="AFD36230.1"/>
    <property type="molecule type" value="mRNA"/>
</dbReference>
<dbReference type="InterPro" id="IPR000719">
    <property type="entry name" value="Prot_kinase_dom"/>
</dbReference>
<reference evidence="9" key="1">
    <citation type="submission" date="2011-12" db="EMBL/GenBank/DDBJ databases">
        <authorList>
            <person name="Moon E.-K."/>
            <person name="Chung D.-I."/>
            <person name="Hong Y."/>
            <person name="Kong H.-H."/>
        </authorList>
    </citation>
    <scope>NUCLEOTIDE SEQUENCE</scope>
</reference>
<dbReference type="PROSITE" id="PS00107">
    <property type="entry name" value="PROTEIN_KINASE_ATP"/>
    <property type="match status" value="1"/>
</dbReference>
<dbReference type="PANTHER" id="PTHR24347">
    <property type="entry name" value="SERINE/THREONINE-PROTEIN KINASE"/>
    <property type="match status" value="1"/>
</dbReference>
<dbReference type="AlphaFoldDB" id="H9C877"/>
<feature type="region of interest" description="Disordered" evidence="7">
    <location>
        <begin position="1"/>
        <end position="74"/>
    </location>
</feature>
<dbReference type="PROSITE" id="PS50011">
    <property type="entry name" value="PROTEIN_KINASE_DOM"/>
    <property type="match status" value="1"/>
</dbReference>
<dbReference type="GO" id="GO:0004674">
    <property type="term" value="F:protein serine/threonine kinase activity"/>
    <property type="evidence" value="ECO:0007669"/>
    <property type="project" value="UniProtKB-KW"/>
</dbReference>
<dbReference type="Gene3D" id="1.10.510.10">
    <property type="entry name" value="Transferase(Phosphotransferase) domain 1"/>
    <property type="match status" value="1"/>
</dbReference>
<dbReference type="FunFam" id="1.10.510.10:FF:000026">
    <property type="entry name" value="Calcium/calmodulin-dependent protein kinase type 1"/>
    <property type="match status" value="1"/>
</dbReference>
<name>H9C877_ACACA</name>
<sequence>MGCVGSKGQGEEPKPKVEKPKAEAAKPAENGKEEPKENGNKADGGKKGEDKPGDGGDDDKKKDDSDKEKVNPISPGDVETFYKFGKEIGKGGFSVVYKATERATGKKYAIKRIQKDEEGVDIELLKREIYIMKKVDHPNILKLFEVYEDDDYFFLVLELVEGLELFDKIVDRGNYSEKDAANIVKQILEAVKYLHDEDIVHRDLKPENLLSAGEGEAEVVKVADFGFAKNFGEEKLVTSCGSPGYVAPEVLTEDSYTNAVDMWSVGVIIYILLSGYPPFYDESPPKIFKKITEAKYDFDDPVWDDISDLAKDLIRKLLVKDPSERLSAKKCLKHPWITGGAVDKDVKGSLIRLQEYNKVRKKEKGQVDK</sequence>
<keyword evidence="3 6" id="KW-0547">Nucleotide-binding</keyword>
<organism evidence="9">
    <name type="scientific">Acanthamoeba castellanii</name>
    <name type="common">Amoeba</name>
    <dbReference type="NCBI Taxonomy" id="5755"/>
    <lineage>
        <taxon>Eukaryota</taxon>
        <taxon>Amoebozoa</taxon>
        <taxon>Discosea</taxon>
        <taxon>Longamoebia</taxon>
        <taxon>Centramoebida</taxon>
        <taxon>Acanthamoebidae</taxon>
        <taxon>Acanthamoeba</taxon>
    </lineage>
</organism>
<reference evidence="9" key="2">
    <citation type="journal article" date="2012" name="Exp. Parasitol.">
        <title>Protein kinase C signaling molecules regulate encystation of Acanthamoeba.</title>
        <authorList>
            <person name="Moon E.K."/>
            <person name="Chung D.I."/>
            <person name="Hong Y."/>
            <person name="Kong H.H."/>
        </authorList>
    </citation>
    <scope>NUCLEOTIDE SEQUENCE</scope>
</reference>
<proteinExistence type="evidence at transcript level"/>
<evidence type="ECO:0000256" key="4">
    <source>
        <dbReference type="ARBA" id="ARBA00022777"/>
    </source>
</evidence>
<dbReference type="FunFam" id="3.30.200.20:FF:000315">
    <property type="entry name" value="Calcium-dependent protein kinase 3"/>
    <property type="match status" value="1"/>
</dbReference>
<evidence type="ECO:0000259" key="8">
    <source>
        <dbReference type="PROSITE" id="PS50011"/>
    </source>
</evidence>
<feature type="binding site" evidence="6">
    <location>
        <position position="111"/>
    </location>
    <ligand>
        <name>ATP</name>
        <dbReference type="ChEBI" id="CHEBI:30616"/>
    </ligand>
</feature>
<evidence type="ECO:0000256" key="6">
    <source>
        <dbReference type="PROSITE-ProRule" id="PRU10141"/>
    </source>
</evidence>
<evidence type="ECO:0000256" key="5">
    <source>
        <dbReference type="ARBA" id="ARBA00022840"/>
    </source>
</evidence>
<feature type="compositionally biased region" description="Basic and acidic residues" evidence="7">
    <location>
        <begin position="9"/>
        <end position="70"/>
    </location>
</feature>
<keyword evidence="1" id="KW-0723">Serine/threonine-protein kinase</keyword>
<accession>H9C877</accession>